<evidence type="ECO:0000313" key="10">
    <source>
        <dbReference type="EMBL" id="ADR18580.1"/>
    </source>
</evidence>
<keyword evidence="3" id="KW-0597">Phosphoprotein</keyword>
<dbReference type="KEGG" id="cni:Calni_0669"/>
<name>E4TG30_CALNY</name>
<evidence type="ECO:0000256" key="1">
    <source>
        <dbReference type="ARBA" id="ARBA00000085"/>
    </source>
</evidence>
<feature type="domain" description="Histidine kinase" evidence="9">
    <location>
        <begin position="95"/>
        <end position="309"/>
    </location>
</feature>
<dbReference type="PROSITE" id="PS50109">
    <property type="entry name" value="HIS_KIN"/>
    <property type="match status" value="1"/>
</dbReference>
<dbReference type="InterPro" id="IPR036097">
    <property type="entry name" value="HisK_dim/P_sf"/>
</dbReference>
<dbReference type="InterPro" id="IPR005467">
    <property type="entry name" value="His_kinase_dom"/>
</dbReference>
<dbReference type="Pfam" id="PF00512">
    <property type="entry name" value="HisKA"/>
    <property type="match status" value="1"/>
</dbReference>
<evidence type="ECO:0000256" key="8">
    <source>
        <dbReference type="ARBA" id="ARBA00023012"/>
    </source>
</evidence>
<proteinExistence type="predicted"/>
<accession>E4TG30</accession>
<organism evidence="10 11">
    <name type="scientific">Calditerrivibrio nitroreducens (strain DSM 19672 / NBRC 101217 / Yu37-1)</name>
    <dbReference type="NCBI Taxonomy" id="768670"/>
    <lineage>
        <taxon>Bacteria</taxon>
        <taxon>Pseudomonadati</taxon>
        <taxon>Deferribacterota</taxon>
        <taxon>Deferribacteres</taxon>
        <taxon>Deferribacterales</taxon>
        <taxon>Calditerrivibrionaceae</taxon>
    </lineage>
</organism>
<dbReference type="GO" id="GO:0000155">
    <property type="term" value="F:phosphorelay sensor kinase activity"/>
    <property type="evidence" value="ECO:0007669"/>
    <property type="project" value="InterPro"/>
</dbReference>
<dbReference type="PANTHER" id="PTHR43065">
    <property type="entry name" value="SENSOR HISTIDINE KINASE"/>
    <property type="match status" value="1"/>
</dbReference>
<evidence type="ECO:0000256" key="5">
    <source>
        <dbReference type="ARBA" id="ARBA00022741"/>
    </source>
</evidence>
<dbReference type="STRING" id="768670.Calni_0669"/>
<dbReference type="PANTHER" id="PTHR43065:SF10">
    <property type="entry name" value="PEROXIDE STRESS-ACTIVATED HISTIDINE KINASE MAK3"/>
    <property type="match status" value="1"/>
</dbReference>
<dbReference type="InterPro" id="IPR036890">
    <property type="entry name" value="HATPase_C_sf"/>
</dbReference>
<keyword evidence="6 10" id="KW-0418">Kinase</keyword>
<dbReference type="InterPro" id="IPR004358">
    <property type="entry name" value="Sig_transdc_His_kin-like_C"/>
</dbReference>
<dbReference type="SMART" id="SM00387">
    <property type="entry name" value="HATPase_c"/>
    <property type="match status" value="1"/>
</dbReference>
<sequence>MNNIDDLDFLKIGKFVERDNELSPVNNYAEHILNIFSLKLSEEPVRFLKRAVENRNKFFMVSGMKYSVDRCGEFFYVKDITEYFEDIDHVVDLMSLQHEIKNPLTVIDGAAQILQIKIKDGFVYNTAGKILKESKRIQNILDEISLLHRDLSYDYINIRDIIDELVESIKISHPDSDVIVEIDTDISEFLGDRKLLYIALFNILKNSCEAKRDTSIRISLSLDSSVKVRKKVGSKAFKMLKIVINDISGGITNEHLEKIFTPFFTTKSKGSGLGLFISKSIIEKHDGRIYVNTIYGYGTNFIILIPYRIGGEND</sequence>
<evidence type="ECO:0000259" key="9">
    <source>
        <dbReference type="PROSITE" id="PS50109"/>
    </source>
</evidence>
<dbReference type="GO" id="GO:0005524">
    <property type="term" value="F:ATP binding"/>
    <property type="evidence" value="ECO:0007669"/>
    <property type="project" value="UniProtKB-KW"/>
</dbReference>
<keyword evidence="11" id="KW-1185">Reference proteome</keyword>
<dbReference type="RefSeq" id="WP_013450793.1">
    <property type="nucleotide sequence ID" value="NC_014758.1"/>
</dbReference>
<evidence type="ECO:0000256" key="2">
    <source>
        <dbReference type="ARBA" id="ARBA00012438"/>
    </source>
</evidence>
<evidence type="ECO:0000256" key="4">
    <source>
        <dbReference type="ARBA" id="ARBA00022679"/>
    </source>
</evidence>
<dbReference type="PRINTS" id="PR00344">
    <property type="entry name" value="BCTRLSENSOR"/>
</dbReference>
<dbReference type="SUPFAM" id="SSF55874">
    <property type="entry name" value="ATPase domain of HSP90 chaperone/DNA topoisomerase II/histidine kinase"/>
    <property type="match status" value="1"/>
</dbReference>
<evidence type="ECO:0000256" key="6">
    <source>
        <dbReference type="ARBA" id="ARBA00022777"/>
    </source>
</evidence>
<dbReference type="AlphaFoldDB" id="E4TG30"/>
<dbReference type="Proteomes" id="UP000007039">
    <property type="component" value="Chromosome"/>
</dbReference>
<dbReference type="Gene3D" id="1.10.287.130">
    <property type="match status" value="1"/>
</dbReference>
<dbReference type="OrthoDB" id="9815750at2"/>
<keyword evidence="7" id="KW-0067">ATP-binding</keyword>
<dbReference type="Pfam" id="PF02518">
    <property type="entry name" value="HATPase_c"/>
    <property type="match status" value="1"/>
</dbReference>
<comment type="catalytic activity">
    <reaction evidence="1">
        <text>ATP + protein L-histidine = ADP + protein N-phospho-L-histidine.</text>
        <dbReference type="EC" id="2.7.13.3"/>
    </reaction>
</comment>
<dbReference type="InterPro" id="IPR003661">
    <property type="entry name" value="HisK_dim/P_dom"/>
</dbReference>
<keyword evidence="4" id="KW-0808">Transferase</keyword>
<dbReference type="Gene3D" id="3.30.565.10">
    <property type="entry name" value="Histidine kinase-like ATPase, C-terminal domain"/>
    <property type="match status" value="1"/>
</dbReference>
<dbReference type="CDD" id="cd00082">
    <property type="entry name" value="HisKA"/>
    <property type="match status" value="1"/>
</dbReference>
<reference evidence="10 11" key="1">
    <citation type="journal article" date="2011" name="Stand. Genomic Sci.">
        <title>Complete genome sequence of Calditerrivibrio nitroreducens type strain (Yu37-1).</title>
        <authorList>
            <person name="Pitluck S."/>
            <person name="Sikorski J."/>
            <person name="Zeytun A."/>
            <person name="Lapidus A."/>
            <person name="Nolan M."/>
            <person name="Lucas S."/>
            <person name="Hammon N."/>
            <person name="Deshpande S."/>
            <person name="Cheng J.F."/>
            <person name="Tapia R."/>
            <person name="Han C."/>
            <person name="Goodwin L."/>
            <person name="Liolios K."/>
            <person name="Pagani I."/>
            <person name="Ivanova N."/>
            <person name="Mavromatis K."/>
            <person name="Pati A."/>
            <person name="Chen A."/>
            <person name="Palaniappan K."/>
            <person name="Hauser L."/>
            <person name="Chang Y.J."/>
            <person name="Jeffries C.D."/>
            <person name="Detter J.C."/>
            <person name="Brambilla E."/>
            <person name="Djao O.D."/>
            <person name="Rohde M."/>
            <person name="Spring S."/>
            <person name="Goker M."/>
            <person name="Woyke T."/>
            <person name="Bristow J."/>
            <person name="Eisen J.A."/>
            <person name="Markowitz V."/>
            <person name="Hugenholtz P."/>
            <person name="Kyrpides N.C."/>
            <person name="Klenk H.P."/>
            <person name="Land M."/>
        </authorList>
    </citation>
    <scope>NUCLEOTIDE SEQUENCE [LARGE SCALE GENOMIC DNA]</scope>
    <source>
        <strain evidence="11">DSM 19672 / NBRC 101217 / Yu37-1</strain>
    </source>
</reference>
<dbReference type="InterPro" id="IPR003594">
    <property type="entry name" value="HATPase_dom"/>
</dbReference>
<evidence type="ECO:0000256" key="3">
    <source>
        <dbReference type="ARBA" id="ARBA00022553"/>
    </source>
</evidence>
<keyword evidence="8" id="KW-0902">Two-component regulatory system</keyword>
<dbReference type="HOGENOM" id="CLU_893478_0_0_0"/>
<protein>
    <recommendedName>
        <fullName evidence="2">histidine kinase</fullName>
        <ecNumber evidence="2">2.7.13.3</ecNumber>
    </recommendedName>
</protein>
<gene>
    <name evidence="10" type="ordered locus">Calni_0669</name>
</gene>
<keyword evidence="5" id="KW-0547">Nucleotide-binding</keyword>
<dbReference type="EMBL" id="CP002347">
    <property type="protein sequence ID" value="ADR18580.1"/>
    <property type="molecule type" value="Genomic_DNA"/>
</dbReference>
<dbReference type="EC" id="2.7.13.3" evidence="2"/>
<evidence type="ECO:0000313" key="11">
    <source>
        <dbReference type="Proteomes" id="UP000007039"/>
    </source>
</evidence>
<dbReference type="SUPFAM" id="SSF47384">
    <property type="entry name" value="Homodimeric domain of signal transducing histidine kinase"/>
    <property type="match status" value="1"/>
</dbReference>
<dbReference type="eggNOG" id="COG3852">
    <property type="taxonomic scope" value="Bacteria"/>
</dbReference>
<evidence type="ECO:0000256" key="7">
    <source>
        <dbReference type="ARBA" id="ARBA00022840"/>
    </source>
</evidence>